<dbReference type="Pfam" id="PF04972">
    <property type="entry name" value="BON"/>
    <property type="match status" value="2"/>
</dbReference>
<dbReference type="Gene3D" id="3.30.1340.30">
    <property type="match status" value="1"/>
</dbReference>
<feature type="signal peptide" evidence="2">
    <location>
        <begin position="1"/>
        <end position="24"/>
    </location>
</feature>
<accession>A0A5B8SVN6</accession>
<gene>
    <name evidence="4" type="ORF">FGL86_14655</name>
</gene>
<dbReference type="PANTHER" id="PTHR34606:SF4">
    <property type="entry name" value="OUTER MEMBRANE LIPOPROTEIN DOLP"/>
    <property type="match status" value="1"/>
</dbReference>
<dbReference type="InterPro" id="IPR007055">
    <property type="entry name" value="BON_dom"/>
</dbReference>
<protein>
    <submittedName>
        <fullName evidence="4">BON domain-containing protein</fullName>
    </submittedName>
</protein>
<sequence>MKKTTLTPLLLALALGLGGCTTVAKVSNTGPIQENYGERTLGMKVEDESIETKIDVNLGKYDARLDDAHINVDSYNGVVLLTGQVPSEELKSKAENIAQEVRNVRIVHNELTVAANLPASQKVSDGWLATRIKTSLATNGNIDSSRILVVVENSTVYLMGMVTRAESERIVKAVSEISGVRRIVKAFEYLD</sequence>
<dbReference type="PROSITE" id="PS51257">
    <property type="entry name" value="PROKAR_LIPOPROTEIN"/>
    <property type="match status" value="1"/>
</dbReference>
<feature type="domain" description="BON" evidence="3">
    <location>
        <begin position="46"/>
        <end position="115"/>
    </location>
</feature>
<evidence type="ECO:0000256" key="1">
    <source>
        <dbReference type="ARBA" id="ARBA00022729"/>
    </source>
</evidence>
<dbReference type="InterPro" id="IPR014004">
    <property type="entry name" value="Transpt-assoc_nodulatn_dom_bac"/>
</dbReference>
<evidence type="ECO:0000313" key="5">
    <source>
        <dbReference type="Proteomes" id="UP000321272"/>
    </source>
</evidence>
<keyword evidence="1 2" id="KW-0732">Signal</keyword>
<feature type="domain" description="BON" evidence="3">
    <location>
        <begin position="124"/>
        <end position="191"/>
    </location>
</feature>
<reference evidence="4 5" key="1">
    <citation type="submission" date="2019-06" db="EMBL/GenBank/DDBJ databases">
        <title>Genome analyses of bacteria isolated from kimchi.</title>
        <authorList>
            <person name="Lee S."/>
            <person name="Ahn S."/>
            <person name="Roh S."/>
        </authorList>
    </citation>
    <scope>NUCLEOTIDE SEQUENCE [LARGE SCALE GENOMIC DNA]</scope>
    <source>
        <strain evidence="4 5">CBA4606</strain>
    </source>
</reference>
<dbReference type="EMBL" id="CP042382">
    <property type="protein sequence ID" value="QEA40194.1"/>
    <property type="molecule type" value="Genomic_DNA"/>
</dbReference>
<dbReference type="InterPro" id="IPR051686">
    <property type="entry name" value="Lipoprotein_DolP"/>
</dbReference>
<dbReference type="KEGG" id="paur:FGL86_14655"/>
<keyword evidence="5" id="KW-1185">Reference proteome</keyword>
<dbReference type="RefSeq" id="WP_147185304.1">
    <property type="nucleotide sequence ID" value="NZ_CP042382.1"/>
</dbReference>
<name>A0A5B8SVN6_9GAMM</name>
<dbReference type="PROSITE" id="PS50914">
    <property type="entry name" value="BON"/>
    <property type="match status" value="2"/>
</dbReference>
<dbReference type="OrthoDB" id="9783990at2"/>
<evidence type="ECO:0000256" key="2">
    <source>
        <dbReference type="SAM" id="SignalP"/>
    </source>
</evidence>
<dbReference type="SMART" id="SM00749">
    <property type="entry name" value="BON"/>
    <property type="match status" value="2"/>
</dbReference>
<organism evidence="4 5">
    <name type="scientific">Pistricoccus aurantiacus</name>
    <dbReference type="NCBI Taxonomy" id="1883414"/>
    <lineage>
        <taxon>Bacteria</taxon>
        <taxon>Pseudomonadati</taxon>
        <taxon>Pseudomonadota</taxon>
        <taxon>Gammaproteobacteria</taxon>
        <taxon>Oceanospirillales</taxon>
        <taxon>Halomonadaceae</taxon>
        <taxon>Pistricoccus</taxon>
    </lineage>
</organism>
<dbReference type="PANTHER" id="PTHR34606">
    <property type="entry name" value="BON DOMAIN-CONTAINING PROTEIN"/>
    <property type="match status" value="1"/>
</dbReference>
<evidence type="ECO:0000313" key="4">
    <source>
        <dbReference type="EMBL" id="QEA40194.1"/>
    </source>
</evidence>
<dbReference type="Proteomes" id="UP000321272">
    <property type="component" value="Chromosome"/>
</dbReference>
<proteinExistence type="predicted"/>
<dbReference type="AlphaFoldDB" id="A0A5B8SVN6"/>
<evidence type="ECO:0000259" key="3">
    <source>
        <dbReference type="PROSITE" id="PS50914"/>
    </source>
</evidence>
<feature type="chain" id="PRO_5023081828" evidence="2">
    <location>
        <begin position="25"/>
        <end position="191"/>
    </location>
</feature>